<proteinExistence type="predicted"/>
<name>A0ABR8JN84_9BACT</name>
<organism evidence="1 2">
    <name type="scientific">Hymenobacter armeniacus</name>
    <dbReference type="NCBI Taxonomy" id="2771358"/>
    <lineage>
        <taxon>Bacteria</taxon>
        <taxon>Pseudomonadati</taxon>
        <taxon>Bacteroidota</taxon>
        <taxon>Cytophagia</taxon>
        <taxon>Cytophagales</taxon>
        <taxon>Hymenobacteraceae</taxon>
        <taxon>Hymenobacter</taxon>
    </lineage>
</organism>
<evidence type="ECO:0000313" key="2">
    <source>
        <dbReference type="Proteomes" id="UP000606003"/>
    </source>
</evidence>
<comment type="caution">
    <text evidence="1">The sequence shown here is derived from an EMBL/GenBank/DDBJ whole genome shotgun (WGS) entry which is preliminary data.</text>
</comment>
<gene>
    <name evidence="1" type="ORF">IC234_04925</name>
</gene>
<reference evidence="1 2" key="1">
    <citation type="submission" date="2020-09" db="EMBL/GenBank/DDBJ databases">
        <authorList>
            <person name="Kim M.K."/>
        </authorList>
    </citation>
    <scope>NUCLEOTIDE SEQUENCE [LARGE SCALE GENOMIC DNA]</scope>
    <source>
        <strain evidence="1 2">BT189</strain>
    </source>
</reference>
<keyword evidence="2" id="KW-1185">Reference proteome</keyword>
<dbReference type="EMBL" id="JACXAC010000002">
    <property type="protein sequence ID" value="MBD2721462.1"/>
    <property type="molecule type" value="Genomic_DNA"/>
</dbReference>
<evidence type="ECO:0000313" key="1">
    <source>
        <dbReference type="EMBL" id="MBD2721462.1"/>
    </source>
</evidence>
<sequence length="216" mass="24311">MRPIELPVDYWTGPQLDSIRAAVLLEADSLEPDAAISASWVELWTDRCRVLSADEYSGKRLFFRPLGVGRWAELDLNSWLEGYNSLPYLNARAVELDQRPPQELLIELGGSMAGQGQREMEDYTLLISFKGPPHIIWHSLDGATEEISPTRTADNGEMEGGNYADARRKITVRHGRVYVGRVRQEGKFESGPDYVVTPITPGTYAYRAGRFRRVAP</sequence>
<protein>
    <submittedName>
        <fullName evidence="1">Uncharacterized protein</fullName>
    </submittedName>
</protein>
<dbReference type="RefSeq" id="WP_190922746.1">
    <property type="nucleotide sequence ID" value="NZ_JACXAC010000002.1"/>
</dbReference>
<dbReference type="Proteomes" id="UP000606003">
    <property type="component" value="Unassembled WGS sequence"/>
</dbReference>
<accession>A0ABR8JN84</accession>